<feature type="domain" description="Glucose-methanol-choline oxidoreductase N-terminal" evidence="7">
    <location>
        <begin position="91"/>
        <end position="114"/>
    </location>
</feature>
<sequence>MSSSSAAHVAGEYDYLVIGAGSAGCAVAGRLAEDPTVRVAVIENGGPDDHYLIWTPIGLAKTVVKPGPYNYGYYTEPQPELGGRTSYQPRGRVLGGSSSLNGMVYIRGHRKDYDDWAALGCQGWSYEDVLPYFKRSENNTRFADTDNPWHGTDGPLYVNDLRSPNPFGHHFLQAAQQAGHALNDDFNGAEQEGFGYYQVTQHNGERWNAARAYLHRGKTTNGQYNDGRHNLAVLIGTQALRLVFEGRRAVGVLVIRDGVQQVLRARREVIVSGGVFNSPQLLLASGIGPAGHLREMGVEVLHDLPGVGENLQDHLDIVLNTQLDSTDLFGATLRGGLRLLKEIRRYRRERTGMLTSNFVEAGAFVKSRPELDRPDLNLVFTVALIGNRNMGSRRKLGHGYSGHVCVLRPESRGAVRLRSPDMREAPLIDTRLMSAPRDMETLIAGIHIMRNIFGQPALKNLGGREMKSESFADEASLRDFVRGHADCLYHPVGTCKMGRDADPLAVVDSELRVRGVEGLRVVDCSIMPTLIGGNTNAPAMMIGEKAADMIRAAQRRS</sequence>
<dbReference type="InterPro" id="IPR036188">
    <property type="entry name" value="FAD/NAD-bd_sf"/>
</dbReference>
<dbReference type="SUPFAM" id="SSF54373">
    <property type="entry name" value="FAD-linked reductases, C-terminal domain"/>
    <property type="match status" value="1"/>
</dbReference>
<dbReference type="InterPro" id="IPR007867">
    <property type="entry name" value="GMC_OxRtase_C"/>
</dbReference>
<organism evidence="8 9">
    <name type="scientific">Paraburkholderia caffeinitolerans</name>
    <dbReference type="NCBI Taxonomy" id="1723730"/>
    <lineage>
        <taxon>Bacteria</taxon>
        <taxon>Pseudomonadati</taxon>
        <taxon>Pseudomonadota</taxon>
        <taxon>Betaproteobacteria</taxon>
        <taxon>Burkholderiales</taxon>
        <taxon>Burkholderiaceae</taxon>
        <taxon>Paraburkholderia</taxon>
    </lineage>
</organism>
<dbReference type="SUPFAM" id="SSF51905">
    <property type="entry name" value="FAD/NAD(P)-binding domain"/>
    <property type="match status" value="1"/>
</dbReference>
<dbReference type="GO" id="GO:0050660">
    <property type="term" value="F:flavin adenine dinucleotide binding"/>
    <property type="evidence" value="ECO:0007669"/>
    <property type="project" value="InterPro"/>
</dbReference>
<dbReference type="Pfam" id="PF00732">
    <property type="entry name" value="GMC_oxred_N"/>
    <property type="match status" value="1"/>
</dbReference>
<dbReference type="PROSITE" id="PS00623">
    <property type="entry name" value="GMC_OXRED_1"/>
    <property type="match status" value="1"/>
</dbReference>
<dbReference type="Gene3D" id="3.50.50.60">
    <property type="entry name" value="FAD/NAD(P)-binding domain"/>
    <property type="match status" value="1"/>
</dbReference>
<dbReference type="AlphaFoldDB" id="A0A6J5GBY1"/>
<evidence type="ECO:0000259" key="7">
    <source>
        <dbReference type="PROSITE" id="PS00623"/>
    </source>
</evidence>
<dbReference type="EMBL" id="CADIKL010000026">
    <property type="protein sequence ID" value="CAB3797709.1"/>
    <property type="molecule type" value="Genomic_DNA"/>
</dbReference>
<evidence type="ECO:0000256" key="5">
    <source>
        <dbReference type="PIRSR" id="PIRSR000137-2"/>
    </source>
</evidence>
<dbReference type="Proteomes" id="UP000494119">
    <property type="component" value="Unassembled WGS sequence"/>
</dbReference>
<gene>
    <name evidence="8" type="primary">alkJ_5</name>
    <name evidence="8" type="ORF">LMG28688_04591</name>
</gene>
<comment type="cofactor">
    <cofactor evidence="1 5">
        <name>FAD</name>
        <dbReference type="ChEBI" id="CHEBI:57692"/>
    </cofactor>
</comment>
<comment type="similarity">
    <text evidence="2 6">Belongs to the GMC oxidoreductase family.</text>
</comment>
<dbReference type="GO" id="GO:0016614">
    <property type="term" value="F:oxidoreductase activity, acting on CH-OH group of donors"/>
    <property type="evidence" value="ECO:0007669"/>
    <property type="project" value="InterPro"/>
</dbReference>
<evidence type="ECO:0000313" key="9">
    <source>
        <dbReference type="Proteomes" id="UP000494119"/>
    </source>
</evidence>
<keyword evidence="3 6" id="KW-0285">Flavoprotein</keyword>
<feature type="binding site" evidence="5">
    <location>
        <begin position="101"/>
        <end position="104"/>
    </location>
    <ligand>
        <name>FAD</name>
        <dbReference type="ChEBI" id="CHEBI:57692"/>
    </ligand>
</feature>
<dbReference type="RefSeq" id="WP_175196842.1">
    <property type="nucleotide sequence ID" value="NZ_CADIKL010000026.1"/>
</dbReference>
<keyword evidence="9" id="KW-1185">Reference proteome</keyword>
<dbReference type="InterPro" id="IPR000172">
    <property type="entry name" value="GMC_OxRdtase_N"/>
</dbReference>
<keyword evidence="4 5" id="KW-0274">FAD</keyword>
<dbReference type="Gene3D" id="3.30.560.10">
    <property type="entry name" value="Glucose Oxidase, domain 3"/>
    <property type="match status" value="1"/>
</dbReference>
<evidence type="ECO:0000256" key="2">
    <source>
        <dbReference type="ARBA" id="ARBA00010790"/>
    </source>
</evidence>
<dbReference type="PANTHER" id="PTHR11552:SF147">
    <property type="entry name" value="CHOLINE DEHYDROGENASE, MITOCHONDRIAL"/>
    <property type="match status" value="1"/>
</dbReference>
<dbReference type="EC" id="1.1.99.-" evidence="8"/>
<proteinExistence type="inferred from homology"/>
<evidence type="ECO:0000256" key="1">
    <source>
        <dbReference type="ARBA" id="ARBA00001974"/>
    </source>
</evidence>
<protein>
    <submittedName>
        <fullName evidence="8">Alcohol dehydrogenase [acceptor]</fullName>
        <ecNumber evidence="8">1.1.99.-</ecNumber>
    </submittedName>
</protein>
<dbReference type="InterPro" id="IPR012132">
    <property type="entry name" value="GMC_OxRdtase"/>
</dbReference>
<dbReference type="PANTHER" id="PTHR11552">
    <property type="entry name" value="GLUCOSE-METHANOL-CHOLINE GMC OXIDOREDUCTASE"/>
    <property type="match status" value="1"/>
</dbReference>
<evidence type="ECO:0000256" key="6">
    <source>
        <dbReference type="RuleBase" id="RU003968"/>
    </source>
</evidence>
<evidence type="ECO:0000256" key="3">
    <source>
        <dbReference type="ARBA" id="ARBA00022630"/>
    </source>
</evidence>
<evidence type="ECO:0000313" key="8">
    <source>
        <dbReference type="EMBL" id="CAB3797709.1"/>
    </source>
</evidence>
<name>A0A6J5GBY1_9BURK</name>
<reference evidence="8 9" key="1">
    <citation type="submission" date="2020-04" db="EMBL/GenBank/DDBJ databases">
        <authorList>
            <person name="De Canck E."/>
        </authorList>
    </citation>
    <scope>NUCLEOTIDE SEQUENCE [LARGE SCALE GENOMIC DNA]</scope>
    <source>
        <strain evidence="8 9">LMG 28688</strain>
    </source>
</reference>
<dbReference type="Pfam" id="PF05199">
    <property type="entry name" value="GMC_oxred_C"/>
    <property type="match status" value="1"/>
</dbReference>
<evidence type="ECO:0000256" key="4">
    <source>
        <dbReference type="ARBA" id="ARBA00022827"/>
    </source>
</evidence>
<accession>A0A6J5GBY1</accession>
<dbReference type="PIRSF" id="PIRSF000137">
    <property type="entry name" value="Alcohol_oxidase"/>
    <property type="match status" value="1"/>
</dbReference>
<feature type="binding site" evidence="5">
    <location>
        <position position="93"/>
    </location>
    <ligand>
        <name>FAD</name>
        <dbReference type="ChEBI" id="CHEBI:57692"/>
    </ligand>
</feature>
<keyword evidence="8" id="KW-0560">Oxidoreductase</keyword>